<keyword evidence="3" id="KW-1185">Reference proteome</keyword>
<dbReference type="EMBL" id="JAVREV010000021">
    <property type="protein sequence ID" value="MDT0446721.1"/>
    <property type="molecule type" value="Genomic_DNA"/>
</dbReference>
<protein>
    <submittedName>
        <fullName evidence="2">Phosphopantetheine-binding protein</fullName>
    </submittedName>
</protein>
<dbReference type="InterPro" id="IPR009081">
    <property type="entry name" value="PP-bd_ACP"/>
</dbReference>
<accession>A0ABU2SCL5</accession>
<dbReference type="InterPro" id="IPR036736">
    <property type="entry name" value="ACP-like_sf"/>
</dbReference>
<dbReference type="Pfam" id="PF00550">
    <property type="entry name" value="PP-binding"/>
    <property type="match status" value="1"/>
</dbReference>
<dbReference type="PROSITE" id="PS50075">
    <property type="entry name" value="CARRIER"/>
    <property type="match status" value="1"/>
</dbReference>
<dbReference type="RefSeq" id="WP_311620869.1">
    <property type="nucleotide sequence ID" value="NZ_JAVREV010000021.1"/>
</dbReference>
<evidence type="ECO:0000313" key="2">
    <source>
        <dbReference type="EMBL" id="MDT0446721.1"/>
    </source>
</evidence>
<gene>
    <name evidence="2" type="ORF">RM779_29605</name>
</gene>
<sequence length="90" mass="10068">MSQEITRESVERSITAFVSGRIKTDVPADQDLFDSGMVSSLLAMELVVHVEREFSVQIPGNDLRRDSFRTIRAMTDLVLRLTGDEQPADA</sequence>
<dbReference type="Gene3D" id="1.10.1200.10">
    <property type="entry name" value="ACP-like"/>
    <property type="match status" value="1"/>
</dbReference>
<proteinExistence type="predicted"/>
<dbReference type="Proteomes" id="UP001183615">
    <property type="component" value="Unassembled WGS sequence"/>
</dbReference>
<organism evidence="2 3">
    <name type="scientific">Streptomyces johnsoniae</name>
    <dbReference type="NCBI Taxonomy" id="3075532"/>
    <lineage>
        <taxon>Bacteria</taxon>
        <taxon>Bacillati</taxon>
        <taxon>Actinomycetota</taxon>
        <taxon>Actinomycetes</taxon>
        <taxon>Kitasatosporales</taxon>
        <taxon>Streptomycetaceae</taxon>
        <taxon>Streptomyces</taxon>
    </lineage>
</organism>
<comment type="caution">
    <text evidence="2">The sequence shown here is derived from an EMBL/GenBank/DDBJ whole genome shotgun (WGS) entry which is preliminary data.</text>
</comment>
<reference evidence="3" key="1">
    <citation type="submission" date="2023-07" db="EMBL/GenBank/DDBJ databases">
        <title>30 novel species of actinomycetes from the DSMZ collection.</title>
        <authorList>
            <person name="Nouioui I."/>
        </authorList>
    </citation>
    <scope>NUCLEOTIDE SEQUENCE [LARGE SCALE GENOMIC DNA]</scope>
    <source>
        <strain evidence="3">DSM 41886</strain>
    </source>
</reference>
<dbReference type="SUPFAM" id="SSF47336">
    <property type="entry name" value="ACP-like"/>
    <property type="match status" value="1"/>
</dbReference>
<evidence type="ECO:0000313" key="3">
    <source>
        <dbReference type="Proteomes" id="UP001183615"/>
    </source>
</evidence>
<name>A0ABU2SCL5_9ACTN</name>
<feature type="domain" description="Carrier" evidence="1">
    <location>
        <begin position="2"/>
        <end position="82"/>
    </location>
</feature>
<evidence type="ECO:0000259" key="1">
    <source>
        <dbReference type="PROSITE" id="PS50075"/>
    </source>
</evidence>